<reference evidence="1 2" key="1">
    <citation type="journal article" date="2020" name="G3 (Bethesda)">
        <title>Whole Genome Sequencing and Comparative Genomics of Two Nematicidal Bacillus Strains Reveals a Wide Range of Possible Virulence Factors.</title>
        <authorList>
            <person name="Susic N."/>
            <person name="Janezic S."/>
            <person name="Rupnik M."/>
            <person name="Geric Stare B."/>
        </authorList>
    </citation>
    <scope>NUCLEOTIDE SEQUENCE [LARGE SCALE GENOMIC DNA]</scope>
    <source>
        <strain evidence="1 2">I-1582</strain>
    </source>
</reference>
<dbReference type="EMBL" id="VDEM01000021">
    <property type="protein sequence ID" value="KAF0823980.1"/>
    <property type="molecule type" value="Genomic_DNA"/>
</dbReference>
<name>A0A800MXA9_CYTFI</name>
<evidence type="ECO:0000313" key="2">
    <source>
        <dbReference type="Proteomes" id="UP000465778"/>
    </source>
</evidence>
<sequence>MTFSVSGDNLTNMEKNEKEGYKMTLIHHHQTTTQKLKSVTSPLEQY</sequence>
<accession>A0A800MXA9</accession>
<organism evidence="1 2">
    <name type="scientific">Cytobacillus firmus</name>
    <name type="common">Bacillus firmus</name>
    <dbReference type="NCBI Taxonomy" id="1399"/>
    <lineage>
        <taxon>Bacteria</taxon>
        <taxon>Bacillati</taxon>
        <taxon>Bacillota</taxon>
        <taxon>Bacilli</taxon>
        <taxon>Bacillales</taxon>
        <taxon>Bacillaceae</taxon>
        <taxon>Cytobacillus</taxon>
    </lineage>
</organism>
<comment type="caution">
    <text evidence="1">The sequence shown here is derived from an EMBL/GenBank/DDBJ whole genome shotgun (WGS) entry which is preliminary data.</text>
</comment>
<gene>
    <name evidence="1" type="ORF">KIS1582_2225</name>
</gene>
<dbReference type="AlphaFoldDB" id="A0A800MXA9"/>
<evidence type="ECO:0000313" key="1">
    <source>
        <dbReference type="EMBL" id="KAF0823980.1"/>
    </source>
</evidence>
<proteinExistence type="predicted"/>
<protein>
    <submittedName>
        <fullName evidence="1">Uncharacterized protein</fullName>
    </submittedName>
</protein>
<dbReference type="Proteomes" id="UP000465778">
    <property type="component" value="Unassembled WGS sequence"/>
</dbReference>